<feature type="signal peptide" evidence="1">
    <location>
        <begin position="1"/>
        <end position="20"/>
    </location>
</feature>
<evidence type="ECO:0000313" key="3">
    <source>
        <dbReference type="EMBL" id="KAL0058751.1"/>
    </source>
</evidence>
<reference evidence="3 4" key="1">
    <citation type="submission" date="2024-05" db="EMBL/GenBank/DDBJ databases">
        <title>A draft genome resource for the thread blight pathogen Marasmius tenuissimus strain MS-2.</title>
        <authorList>
            <person name="Yulfo-Soto G.E."/>
            <person name="Baruah I.K."/>
            <person name="Amoako-Attah I."/>
            <person name="Bukari Y."/>
            <person name="Meinhardt L.W."/>
            <person name="Bailey B.A."/>
            <person name="Cohen S.P."/>
        </authorList>
    </citation>
    <scope>NUCLEOTIDE SEQUENCE [LARGE SCALE GENOMIC DNA]</scope>
    <source>
        <strain evidence="3 4">MS-2</strain>
    </source>
</reference>
<feature type="chain" id="PRO_5045280365" description="Ricin B lectin domain-containing protein" evidence="1">
    <location>
        <begin position="21"/>
        <end position="328"/>
    </location>
</feature>
<sequence>MRYTVSAIAALSLSAGIANAQGTRQLQSRSPALWAAGRQGCIAASDNADGAPVVIHDCNNEDVSKHSWSVNPWIPGRIAFDGQPGPMKIFGDKCLDVKDGINADGAKLQLWTCEPGNTNQLWISVKDETWNWAGTNKCIDLTDGNIADGNQLQLWTCVGTPGSSNQKFENTARIPNDRSDRLVLRAGDADPNIDVCLTATSNTDGARLALGNCNSGNGKTPAFPDGDEFWTYAREPLSGPIKSFDGAKCLDIPDGDATNGNKVQVWSCVEGSRNQQFRIESPWPWAITWVGEGSGNNKCLQTPNGNFTEGNEIEIWDCDSSQVSQHWF</sequence>
<proteinExistence type="predicted"/>
<accession>A0ABR2ZB06</accession>
<gene>
    <name evidence="3" type="ORF">AAF712_014559</name>
</gene>
<organism evidence="3 4">
    <name type="scientific">Marasmius tenuissimus</name>
    <dbReference type="NCBI Taxonomy" id="585030"/>
    <lineage>
        <taxon>Eukaryota</taxon>
        <taxon>Fungi</taxon>
        <taxon>Dikarya</taxon>
        <taxon>Basidiomycota</taxon>
        <taxon>Agaricomycotina</taxon>
        <taxon>Agaricomycetes</taxon>
        <taxon>Agaricomycetidae</taxon>
        <taxon>Agaricales</taxon>
        <taxon>Marasmiineae</taxon>
        <taxon>Marasmiaceae</taxon>
        <taxon>Marasmius</taxon>
    </lineage>
</organism>
<dbReference type="InterPro" id="IPR035992">
    <property type="entry name" value="Ricin_B-like_lectins"/>
</dbReference>
<protein>
    <recommendedName>
        <fullName evidence="2">Ricin B lectin domain-containing protein</fullName>
    </recommendedName>
</protein>
<keyword evidence="4" id="KW-1185">Reference proteome</keyword>
<evidence type="ECO:0000313" key="4">
    <source>
        <dbReference type="Proteomes" id="UP001437256"/>
    </source>
</evidence>
<dbReference type="InterPro" id="IPR000772">
    <property type="entry name" value="Ricin_B_lectin"/>
</dbReference>
<dbReference type="SUPFAM" id="SSF50370">
    <property type="entry name" value="Ricin B-like lectins"/>
    <property type="match status" value="3"/>
</dbReference>
<comment type="caution">
    <text evidence="3">The sequence shown here is derived from an EMBL/GenBank/DDBJ whole genome shotgun (WGS) entry which is preliminary data.</text>
</comment>
<dbReference type="SMART" id="SM00458">
    <property type="entry name" value="RICIN"/>
    <property type="match status" value="1"/>
</dbReference>
<dbReference type="Proteomes" id="UP001437256">
    <property type="component" value="Unassembled WGS sequence"/>
</dbReference>
<name>A0ABR2ZB06_9AGAR</name>
<evidence type="ECO:0000256" key="1">
    <source>
        <dbReference type="SAM" id="SignalP"/>
    </source>
</evidence>
<dbReference type="CDD" id="cd00161">
    <property type="entry name" value="beta-trefoil_Ricin-like"/>
    <property type="match status" value="2"/>
</dbReference>
<feature type="domain" description="Ricin B lectin" evidence="2">
    <location>
        <begin position="84"/>
        <end position="280"/>
    </location>
</feature>
<dbReference type="EMBL" id="JBBXMP010000278">
    <property type="protein sequence ID" value="KAL0058751.1"/>
    <property type="molecule type" value="Genomic_DNA"/>
</dbReference>
<dbReference type="Gene3D" id="2.80.10.50">
    <property type="match status" value="3"/>
</dbReference>
<keyword evidence="1" id="KW-0732">Signal</keyword>
<dbReference type="Pfam" id="PF00652">
    <property type="entry name" value="Ricin_B_lectin"/>
    <property type="match status" value="2"/>
</dbReference>
<dbReference type="PROSITE" id="PS50231">
    <property type="entry name" value="RICIN_B_LECTIN"/>
    <property type="match status" value="3"/>
</dbReference>
<evidence type="ECO:0000259" key="2">
    <source>
        <dbReference type="SMART" id="SM00458"/>
    </source>
</evidence>